<feature type="compositionally biased region" description="Basic and acidic residues" evidence="1">
    <location>
        <begin position="1"/>
        <end position="11"/>
    </location>
</feature>
<dbReference type="RefSeq" id="WP_369276498.1">
    <property type="nucleotide sequence ID" value="NZ_CP163432.1"/>
</dbReference>
<sequence>MADVNRAEQRTAADAMDAPEHAGHRRETGGRVRRNSPAEGGRWWGRDEGAQAHLGGCGSNQLAL</sequence>
<reference evidence="2" key="1">
    <citation type="submission" date="2024-07" db="EMBL/GenBank/DDBJ databases">
        <authorList>
            <person name="Yu S.T."/>
        </authorList>
    </citation>
    <scope>NUCLEOTIDE SEQUENCE</scope>
    <source>
        <strain evidence="2">R11</strain>
    </source>
</reference>
<organism evidence="2">
    <name type="scientific">Streptomyces sp. R11</name>
    <dbReference type="NCBI Taxonomy" id="3238625"/>
    <lineage>
        <taxon>Bacteria</taxon>
        <taxon>Bacillati</taxon>
        <taxon>Actinomycetota</taxon>
        <taxon>Actinomycetes</taxon>
        <taxon>Kitasatosporales</taxon>
        <taxon>Streptomycetaceae</taxon>
        <taxon>Streptomyces</taxon>
    </lineage>
</organism>
<dbReference type="AlphaFoldDB" id="A0AB39NDR7"/>
<accession>A0AB39NDR7</accession>
<protein>
    <submittedName>
        <fullName evidence="2">Uncharacterized protein</fullName>
    </submittedName>
</protein>
<gene>
    <name evidence="2" type="ORF">AB5J55_41055</name>
</gene>
<evidence type="ECO:0000256" key="1">
    <source>
        <dbReference type="SAM" id="MobiDB-lite"/>
    </source>
</evidence>
<evidence type="ECO:0000313" key="2">
    <source>
        <dbReference type="EMBL" id="XDQ16603.1"/>
    </source>
</evidence>
<dbReference type="EMBL" id="CP163432">
    <property type="protein sequence ID" value="XDQ16603.1"/>
    <property type="molecule type" value="Genomic_DNA"/>
</dbReference>
<feature type="region of interest" description="Disordered" evidence="1">
    <location>
        <begin position="1"/>
        <end position="64"/>
    </location>
</feature>
<feature type="compositionally biased region" description="Basic and acidic residues" evidence="1">
    <location>
        <begin position="18"/>
        <end position="30"/>
    </location>
</feature>
<name>A0AB39NDR7_9ACTN</name>
<proteinExistence type="predicted"/>